<keyword evidence="2" id="KW-0547">Nucleotide-binding</keyword>
<proteinExistence type="predicted"/>
<protein>
    <submittedName>
        <fullName evidence="2">Replicative helicase</fullName>
    </submittedName>
</protein>
<keyword evidence="2" id="KW-0067">ATP-binding</keyword>
<keyword evidence="2" id="KW-0347">Helicase</keyword>
<reference evidence="2" key="1">
    <citation type="journal article" date="2021" name="Proc. Natl. Acad. Sci. U.S.A.">
        <title>A Catalog of Tens of Thousands of Viruses from Human Metagenomes Reveals Hidden Associations with Chronic Diseases.</title>
        <authorList>
            <person name="Tisza M.J."/>
            <person name="Buck C.B."/>
        </authorList>
    </citation>
    <scope>NUCLEOTIDE SEQUENCE</scope>
    <source>
        <strain evidence="2">CtyDR6</strain>
    </source>
</reference>
<name>A0A8S5QKU6_9CAUD</name>
<dbReference type="InterPro" id="IPR002611">
    <property type="entry name" value="IstB_ATP-bd"/>
</dbReference>
<keyword evidence="2" id="KW-0378">Hydrolase</keyword>
<dbReference type="PANTHER" id="PTHR30050:SF10">
    <property type="entry name" value="PHAGE-LIKE ELEMENT PBSX PROTEIN XKDC"/>
    <property type="match status" value="1"/>
</dbReference>
<dbReference type="GO" id="GO:0004386">
    <property type="term" value="F:helicase activity"/>
    <property type="evidence" value="ECO:0007669"/>
    <property type="project" value="UniProtKB-KW"/>
</dbReference>
<feature type="domain" description="IstB-like ATP-binding" evidence="1">
    <location>
        <begin position="107"/>
        <end position="209"/>
    </location>
</feature>
<dbReference type="GO" id="GO:0005524">
    <property type="term" value="F:ATP binding"/>
    <property type="evidence" value="ECO:0007669"/>
    <property type="project" value="InterPro"/>
</dbReference>
<dbReference type="Pfam" id="PF01695">
    <property type="entry name" value="IstB_IS21"/>
    <property type="match status" value="1"/>
</dbReference>
<dbReference type="SUPFAM" id="SSF52540">
    <property type="entry name" value="P-loop containing nucleoside triphosphate hydrolases"/>
    <property type="match status" value="1"/>
</dbReference>
<dbReference type="EMBL" id="BK015675">
    <property type="protein sequence ID" value="DAE19425.1"/>
    <property type="molecule type" value="Genomic_DNA"/>
</dbReference>
<evidence type="ECO:0000259" key="1">
    <source>
        <dbReference type="Pfam" id="PF01695"/>
    </source>
</evidence>
<accession>A0A8S5QKU6</accession>
<dbReference type="GO" id="GO:0006260">
    <property type="term" value="P:DNA replication"/>
    <property type="evidence" value="ECO:0007669"/>
    <property type="project" value="TreeGrafter"/>
</dbReference>
<dbReference type="InterPro" id="IPR027417">
    <property type="entry name" value="P-loop_NTPase"/>
</dbReference>
<sequence>MDMVKILEEIRKNGTSPAPSISDECPLCGGVGYTVRRSADGNTEYRECECSIRKRNLQRIERSGLKELLQRYTMENYRATEPWQKQAKEAAERYLADWRGRWFYAGGSPGSGKTHLCTAMCGKLMDAGLPVRYVQWRADIPAIKAKVNDAEAYQDAIDPLKSVKVLYIDDFLKGTATEADRNIAFDLLNARYIKPSLLTIISSEWTISRVLDWDEAIGSRIAERSKGCVLNITGSKNYRLK</sequence>
<organism evidence="2">
    <name type="scientific">Podoviridae sp. ctyDR6</name>
    <dbReference type="NCBI Taxonomy" id="2825288"/>
    <lineage>
        <taxon>Viruses</taxon>
        <taxon>Duplodnaviria</taxon>
        <taxon>Heunggongvirae</taxon>
        <taxon>Uroviricota</taxon>
        <taxon>Caudoviricetes</taxon>
    </lineage>
</organism>
<dbReference type="PANTHER" id="PTHR30050">
    <property type="entry name" value="CHROMOSOMAL REPLICATION INITIATOR PROTEIN DNAA"/>
    <property type="match status" value="1"/>
</dbReference>
<dbReference type="Gene3D" id="3.40.50.300">
    <property type="entry name" value="P-loop containing nucleotide triphosphate hydrolases"/>
    <property type="match status" value="1"/>
</dbReference>
<evidence type="ECO:0000313" key="2">
    <source>
        <dbReference type="EMBL" id="DAE19425.1"/>
    </source>
</evidence>